<evidence type="ECO:0000256" key="1">
    <source>
        <dbReference type="SAM" id="MobiDB-lite"/>
    </source>
</evidence>
<keyword evidence="2" id="KW-1185">Reference proteome</keyword>
<name>A0ABM3N6S2_GALME</name>
<feature type="region of interest" description="Disordered" evidence="1">
    <location>
        <begin position="1592"/>
        <end position="1626"/>
    </location>
</feature>
<proteinExistence type="predicted"/>
<evidence type="ECO:0000313" key="3">
    <source>
        <dbReference type="RefSeq" id="XP_052759190.1"/>
    </source>
</evidence>
<sequence>MKTVMALIEKVSQWSRIKKRMMNVGPEETGLEQSNNEIIVVVEPLGDDRFKKQELKVHIDPPEPYRIKPQDVKIQLIETPVSNGDQQNIEAPECSSINRYGDDQQNIEVEKNAPIKRSCNSANQQNEEVKKTAATVTTRSGGGWKNERKLSKWRKKKSWKKSKSRVGDLKKVKIEVSQPIGSRGDDQQNVETEVPRPIKSPEIEYVKIKTEVIEPASESPTCENEVLMTEAIEPAKSIYYEATTEDPLNCDRTSNSMAELEKFKRRLIRTVARLRQQKIPENELWGQLQKNTKCDCQWMWNRMRSLTIKRLKRLLLAVDRQENITAVARMKLTDWMMLDFILVHEKVDLTGANLNLKSEPLSLLELFSLVQRFGVEGRSGDELASAWTAATVYYNSQGRQCSPMLLQRRWYQMKEHTRNRFYNFWFTYRGNAKYLSEARAQHDPTKLQMAIAKRYPHIITMPFLPWEELIEKRLAILPEEFEEKMRTLHKASDLPKPCNENTPGFVIVEPEMEVIDLEVNSESETEYDEQDMVTEAQKMLSTTDIDGKSHNSNSTVAATEFNFAKTSTSQLTSVKLEVQEITTEEADDSNCEDLATTIIPIHDNAIGDISTCIEDPQGVHEIISEEQQTTVESCTDNYLTGDVKISNQLFSEKEQSTMKCFTNNCSVSDLERVSEIINKEKQVTAKYLTNPTGVNVLEIKSEPLSNEIRTNPLEPIIMPLITNVFGNVYVENEVLPKIADILLENCKDASVVTEDTVKVSDIKAIKEPTLIEVEKIVKNEIEEMDIEENIISNSDVEEILNTPIVKDRINIKKEVDNCEDTLINTKLKDNVAELADNGVPLFDDNENIDTHIIPLSLNNEEKETAKFDLKLLMKPVVYTTKLDDMHYFSYNEFVHVKYITNINDIIIKSKPISKRSIDNSLKQNPIDSKFDLEDEYMNDDLFDNNSLGNESSLSSESENNEVPEQIKVSMSSALLQKPRIRTYNFINLCKNPDFNTRLKRLTLGFLSSTRNRQLIKTCKPMTIDVNKDFESKLINNTLFLKSCSVPNNDKPVSDISMETSNLDEQTTTIVPSAMSVQSLINNTKINMQDLLPISHPNVNSGANKLHRQEICKNQQDLCKRKKIIKLSDIDTAIVTPIHIREDNEENEMVPIQIGSQSVQISSTESQRNHVPTITQSIIDGFNTAEDSDHRNSNIDAGTICIDFPPKERRPTNSNLIKENSSIKENTLNATKKGKPIEKPIWTPRFAASINWYKKQNTKQQESQTLLTVDTLNKMFNVICPDRDTTTKKYKKNSKKISKAFKNQQTELQQKLDEFEKISNSKRLNAINKDENNLSNAIKKDGTIDSHMSATKLPTFGIQLKPKQSLMVIDCNKNCCWARQKINEVHLKSIQKHNHPLNQCTCCCNKDLDDFLIKKRKSTTSESAVLYDDDDSSPKKISKSVAQKLTPDLCTSSSIEVKYKDSSKLLPVSDIIDVDNYNIESSVKHNSIQPLPNHVPLHVSKLPFTLIRRSKNKLVPGHECIFNKGPNKIPTLPLYNLKKQMVINGQGLQDPQFPSSVTFNNKVVFINSKHEKGKRKRKQRVVLTDSFDVSDKLPEQVDDSHYNSSDDEPLANKSKQVRREDTKNNSANVESEAFGIYNENRSINTTQTYNLVNELPNERIVNSLESESHPSISLISEVDTLHDDCILGV</sequence>
<dbReference type="Proteomes" id="UP001652740">
    <property type="component" value="Unplaced"/>
</dbReference>
<accession>A0ABM3N6S2</accession>
<evidence type="ECO:0000313" key="2">
    <source>
        <dbReference type="Proteomes" id="UP001652740"/>
    </source>
</evidence>
<gene>
    <name evidence="3" type="primary">LOC113511228</name>
</gene>
<reference evidence="3" key="1">
    <citation type="submission" date="2025-08" db="UniProtKB">
        <authorList>
            <consortium name="RefSeq"/>
        </authorList>
    </citation>
    <scope>IDENTIFICATION</scope>
    <source>
        <tissue evidence="3">Whole larvae</tissue>
    </source>
</reference>
<protein>
    <submittedName>
        <fullName evidence="3">Uncharacterized protein LOC113511228 isoform X1</fullName>
    </submittedName>
</protein>
<dbReference type="GeneID" id="113511228"/>
<dbReference type="RefSeq" id="XP_052759190.1">
    <property type="nucleotide sequence ID" value="XM_052903230.1"/>
</dbReference>
<organism evidence="2 3">
    <name type="scientific">Galleria mellonella</name>
    <name type="common">Greater wax moth</name>
    <dbReference type="NCBI Taxonomy" id="7137"/>
    <lineage>
        <taxon>Eukaryota</taxon>
        <taxon>Metazoa</taxon>
        <taxon>Ecdysozoa</taxon>
        <taxon>Arthropoda</taxon>
        <taxon>Hexapoda</taxon>
        <taxon>Insecta</taxon>
        <taxon>Pterygota</taxon>
        <taxon>Neoptera</taxon>
        <taxon>Endopterygota</taxon>
        <taxon>Lepidoptera</taxon>
        <taxon>Glossata</taxon>
        <taxon>Ditrysia</taxon>
        <taxon>Pyraloidea</taxon>
        <taxon>Pyralidae</taxon>
        <taxon>Galleriinae</taxon>
        <taxon>Galleria</taxon>
    </lineage>
</organism>